<keyword evidence="4" id="KW-0235">DNA replication</keyword>
<feature type="binding site" evidence="4">
    <location>
        <position position="106"/>
    </location>
    <ligand>
        <name>Mg(2+)</name>
        <dbReference type="ChEBI" id="CHEBI:18420"/>
    </ligand>
</feature>
<comment type="subcellular location">
    <subcellularLocation>
        <location evidence="4">Cytoplasm</location>
    </subcellularLocation>
</comment>
<dbReference type="PROSITE" id="PS50173">
    <property type="entry name" value="UMUC"/>
    <property type="match status" value="1"/>
</dbReference>
<dbReference type="Gene3D" id="3.40.1170.60">
    <property type="match status" value="1"/>
</dbReference>
<gene>
    <name evidence="4 6" type="primary">dinB</name>
    <name evidence="6" type="ORF">ET418_04465</name>
</gene>
<keyword evidence="4" id="KW-0234">DNA repair</keyword>
<dbReference type="Pfam" id="PF00817">
    <property type="entry name" value="IMS"/>
    <property type="match status" value="1"/>
</dbReference>
<evidence type="ECO:0000256" key="3">
    <source>
        <dbReference type="ARBA" id="ARBA00022932"/>
    </source>
</evidence>
<evidence type="ECO:0000259" key="5">
    <source>
        <dbReference type="PROSITE" id="PS50173"/>
    </source>
</evidence>
<keyword evidence="2 4" id="KW-0515">Mutator protein</keyword>
<evidence type="ECO:0000256" key="2">
    <source>
        <dbReference type="ARBA" id="ARBA00022457"/>
    </source>
</evidence>
<dbReference type="SUPFAM" id="SSF100879">
    <property type="entry name" value="Lesion bypass DNA polymerase (Y-family), little finger domain"/>
    <property type="match status" value="1"/>
</dbReference>
<dbReference type="AlphaFoldDB" id="A0A5A9XMQ7"/>
<feature type="active site" evidence="4">
    <location>
        <position position="107"/>
    </location>
</feature>
<dbReference type="PANTHER" id="PTHR11076:SF33">
    <property type="entry name" value="DNA POLYMERASE KAPPA"/>
    <property type="match status" value="1"/>
</dbReference>
<proteinExistence type="inferred from homology"/>
<feature type="binding site" evidence="4">
    <location>
        <position position="12"/>
    </location>
    <ligand>
        <name>Mg(2+)</name>
        <dbReference type="ChEBI" id="CHEBI:18420"/>
    </ligand>
</feature>
<dbReference type="EMBL" id="SRSD01000002">
    <property type="protein sequence ID" value="KAA0894214.1"/>
    <property type="molecule type" value="Genomic_DNA"/>
</dbReference>
<dbReference type="InterPro" id="IPR043128">
    <property type="entry name" value="Rev_trsase/Diguanyl_cyclase"/>
</dbReference>
<keyword evidence="4" id="KW-0238">DNA-binding</keyword>
<comment type="function">
    <text evidence="4">Poorly processive, error-prone DNA polymerase involved in untargeted mutagenesis. Copies undamaged DNA at stalled replication forks, which arise in vivo from mismatched or misaligned primer ends. These misaligned primers can be extended by PolIV. Exhibits no 3'-5' exonuclease (proofreading) activity. May be involved in translesional synthesis, in conjunction with the beta clamp from PolIII.</text>
</comment>
<keyword evidence="4 6" id="KW-0808">Transferase</keyword>
<dbReference type="NCBIfam" id="NF002677">
    <property type="entry name" value="PRK02406.1"/>
    <property type="match status" value="1"/>
</dbReference>
<dbReference type="EC" id="2.7.7.7" evidence="4"/>
<protein>
    <recommendedName>
        <fullName evidence="4">DNA polymerase IV</fullName>
        <shortName evidence="4">Pol IV</shortName>
        <ecNumber evidence="4">2.7.7.7</ecNumber>
    </recommendedName>
</protein>
<dbReference type="InterPro" id="IPR043502">
    <property type="entry name" value="DNA/RNA_pol_sf"/>
</dbReference>
<evidence type="ECO:0000313" key="7">
    <source>
        <dbReference type="Proteomes" id="UP000324298"/>
    </source>
</evidence>
<evidence type="ECO:0000256" key="4">
    <source>
        <dbReference type="HAMAP-Rule" id="MF_01113"/>
    </source>
</evidence>
<dbReference type="InterPro" id="IPR001126">
    <property type="entry name" value="UmuC"/>
</dbReference>
<dbReference type="GO" id="GO:0006281">
    <property type="term" value="P:DNA repair"/>
    <property type="evidence" value="ECO:0007669"/>
    <property type="project" value="UniProtKB-UniRule"/>
</dbReference>
<keyword evidence="4" id="KW-0479">Metal-binding</keyword>
<dbReference type="GO" id="GO:0009432">
    <property type="term" value="P:SOS response"/>
    <property type="evidence" value="ECO:0007669"/>
    <property type="project" value="TreeGrafter"/>
</dbReference>
<comment type="cofactor">
    <cofactor evidence="4">
        <name>Mg(2+)</name>
        <dbReference type="ChEBI" id="CHEBI:18420"/>
    </cofactor>
    <text evidence="4">Binds 2 magnesium ions per subunit.</text>
</comment>
<dbReference type="Proteomes" id="UP000324298">
    <property type="component" value="Unassembled WGS sequence"/>
</dbReference>
<dbReference type="Gene3D" id="1.10.150.20">
    <property type="entry name" value="5' to 3' exonuclease, C-terminal subdomain"/>
    <property type="match status" value="1"/>
</dbReference>
<comment type="similarity">
    <text evidence="1 4">Belongs to the DNA polymerase type-Y family.</text>
</comment>
<dbReference type="OrthoDB" id="9808813at2"/>
<dbReference type="SUPFAM" id="SSF56672">
    <property type="entry name" value="DNA/RNA polymerases"/>
    <property type="match status" value="1"/>
</dbReference>
<dbReference type="GO" id="GO:0006261">
    <property type="term" value="P:DNA-templated DNA replication"/>
    <property type="evidence" value="ECO:0007669"/>
    <property type="project" value="UniProtKB-UniRule"/>
</dbReference>
<sequence>MTVNQRTVIHCDMNAFFASVEQSARPELRGKPIAVVGSGGRPVITTSSYEARARGVKTGMAVWEGRRLCPELIIVIGDNKKYQHTSTEINRIFQDFTPEVEAFSIDESWLDITHSLKMFGSAETIAYQIKARIKHQFDITCSIGIAPNKLLAKLASDLQKPDGLTIIKPDDVSRILEHMPASELCGIGKKTAATLRLMNINTCGELGRCDEARLTRKFGIIGRRLMLMGQGIDDSPVTPFGEEDEVKSVGHSSTLERDIDDPLEIRRFLLQLSEMVGSRARRYNVAGKTISLYVRYADFFSSWGKQTTIKRHTNQSDEIYRTAVGILETVDLEQPVRLLGISLSNLQHEVEQLPLFIEDRKKLEATKAMDEVNQKYGNMVVTLGSLLPGKEKRGNHVIPPSWRPDGIKNVKCT</sequence>
<comment type="caution">
    <text evidence="6">The sequence shown here is derived from an EMBL/GenBank/DDBJ whole genome shotgun (WGS) entry which is preliminary data.</text>
</comment>
<dbReference type="Gene3D" id="3.30.1490.100">
    <property type="entry name" value="DNA polymerase, Y-family, little finger domain"/>
    <property type="match status" value="1"/>
</dbReference>
<reference evidence="6 7" key="1">
    <citation type="submission" date="2019-04" db="EMBL/GenBank/DDBJ databases">
        <title>Geobacter ruber sp. nov., ferric-reducing bacteria isolated from paddy soil.</title>
        <authorList>
            <person name="Xu Z."/>
            <person name="Masuda Y."/>
            <person name="Itoh H."/>
            <person name="Senoo K."/>
        </authorList>
    </citation>
    <scope>NUCLEOTIDE SEQUENCE [LARGE SCALE GENOMIC DNA]</scope>
    <source>
        <strain evidence="6 7">Red88</strain>
    </source>
</reference>
<feature type="domain" description="UmuC" evidence="5">
    <location>
        <begin position="8"/>
        <end position="188"/>
    </location>
</feature>
<dbReference type="GO" id="GO:0042276">
    <property type="term" value="P:error-prone translesion synthesis"/>
    <property type="evidence" value="ECO:0007669"/>
    <property type="project" value="TreeGrafter"/>
</dbReference>
<comment type="catalytic activity">
    <reaction evidence="4">
        <text>DNA(n) + a 2'-deoxyribonucleoside 5'-triphosphate = DNA(n+1) + diphosphate</text>
        <dbReference type="Rhea" id="RHEA:22508"/>
        <dbReference type="Rhea" id="RHEA-COMP:17339"/>
        <dbReference type="Rhea" id="RHEA-COMP:17340"/>
        <dbReference type="ChEBI" id="CHEBI:33019"/>
        <dbReference type="ChEBI" id="CHEBI:61560"/>
        <dbReference type="ChEBI" id="CHEBI:173112"/>
        <dbReference type="EC" id="2.7.7.7"/>
    </reaction>
</comment>
<organism evidence="6 7">
    <name type="scientific">Oryzomonas rubra</name>
    <dbReference type="NCBI Taxonomy" id="2509454"/>
    <lineage>
        <taxon>Bacteria</taxon>
        <taxon>Pseudomonadati</taxon>
        <taxon>Thermodesulfobacteriota</taxon>
        <taxon>Desulfuromonadia</taxon>
        <taxon>Geobacterales</taxon>
        <taxon>Geobacteraceae</taxon>
        <taxon>Oryzomonas</taxon>
    </lineage>
</organism>
<name>A0A5A9XMQ7_9BACT</name>
<dbReference type="GO" id="GO:0005829">
    <property type="term" value="C:cytosol"/>
    <property type="evidence" value="ECO:0007669"/>
    <property type="project" value="TreeGrafter"/>
</dbReference>
<keyword evidence="4" id="KW-0460">Magnesium</keyword>
<dbReference type="CDD" id="cd03586">
    <property type="entry name" value="PolY_Pol_IV_kappa"/>
    <property type="match status" value="1"/>
</dbReference>
<keyword evidence="4" id="KW-0227">DNA damage</keyword>
<dbReference type="Gene3D" id="3.30.70.270">
    <property type="match status" value="1"/>
</dbReference>
<keyword evidence="4" id="KW-0963">Cytoplasm</keyword>
<dbReference type="InterPro" id="IPR050116">
    <property type="entry name" value="DNA_polymerase-Y"/>
</dbReference>
<accession>A0A5A9XMQ7</accession>
<dbReference type="PANTHER" id="PTHR11076">
    <property type="entry name" value="DNA REPAIR POLYMERASE UMUC / TRANSFERASE FAMILY MEMBER"/>
    <property type="match status" value="1"/>
</dbReference>
<feature type="site" description="Substrate discrimination" evidence="4">
    <location>
        <position position="17"/>
    </location>
</feature>
<dbReference type="GO" id="GO:0000287">
    <property type="term" value="F:magnesium ion binding"/>
    <property type="evidence" value="ECO:0007669"/>
    <property type="project" value="UniProtKB-UniRule"/>
</dbReference>
<evidence type="ECO:0000256" key="1">
    <source>
        <dbReference type="ARBA" id="ARBA00010945"/>
    </source>
</evidence>
<evidence type="ECO:0000313" key="6">
    <source>
        <dbReference type="EMBL" id="KAA0894214.1"/>
    </source>
</evidence>
<keyword evidence="7" id="KW-1185">Reference proteome</keyword>
<dbReference type="HAMAP" id="MF_01113">
    <property type="entry name" value="DNApol_IV"/>
    <property type="match status" value="1"/>
</dbReference>
<dbReference type="Pfam" id="PF11799">
    <property type="entry name" value="IMS_C"/>
    <property type="match status" value="1"/>
</dbReference>
<dbReference type="InterPro" id="IPR017961">
    <property type="entry name" value="DNA_pol_Y-fam_little_finger"/>
</dbReference>
<dbReference type="GO" id="GO:0003684">
    <property type="term" value="F:damaged DNA binding"/>
    <property type="evidence" value="ECO:0007669"/>
    <property type="project" value="InterPro"/>
</dbReference>
<keyword evidence="4 6" id="KW-0548">Nucleotidyltransferase</keyword>
<keyword evidence="3 4" id="KW-0239">DNA-directed DNA polymerase</keyword>
<dbReference type="GO" id="GO:0003887">
    <property type="term" value="F:DNA-directed DNA polymerase activity"/>
    <property type="evidence" value="ECO:0007669"/>
    <property type="project" value="UniProtKB-UniRule"/>
</dbReference>
<dbReference type="InterPro" id="IPR022880">
    <property type="entry name" value="DNApol_IV"/>
</dbReference>
<dbReference type="InterPro" id="IPR036775">
    <property type="entry name" value="DNA_pol_Y-fam_lit_finger_sf"/>
</dbReference>
<comment type="subunit">
    <text evidence="4">Monomer.</text>
</comment>